<dbReference type="EMBL" id="JASCZI010000958">
    <property type="protein sequence ID" value="MED6113924.1"/>
    <property type="molecule type" value="Genomic_DNA"/>
</dbReference>
<keyword evidence="2" id="KW-1185">Reference proteome</keyword>
<evidence type="ECO:0000313" key="2">
    <source>
        <dbReference type="Proteomes" id="UP001341840"/>
    </source>
</evidence>
<sequence length="54" mass="6119">MFVYISLVVERNRASGGAYGRDGKLVLMDDGAIEKMEGERRWVERREAGKMVEG</sequence>
<name>A0ABU6QQD3_9FABA</name>
<evidence type="ECO:0000313" key="1">
    <source>
        <dbReference type="EMBL" id="MED6113924.1"/>
    </source>
</evidence>
<organism evidence="1 2">
    <name type="scientific">Stylosanthes scabra</name>
    <dbReference type="NCBI Taxonomy" id="79078"/>
    <lineage>
        <taxon>Eukaryota</taxon>
        <taxon>Viridiplantae</taxon>
        <taxon>Streptophyta</taxon>
        <taxon>Embryophyta</taxon>
        <taxon>Tracheophyta</taxon>
        <taxon>Spermatophyta</taxon>
        <taxon>Magnoliopsida</taxon>
        <taxon>eudicotyledons</taxon>
        <taxon>Gunneridae</taxon>
        <taxon>Pentapetalae</taxon>
        <taxon>rosids</taxon>
        <taxon>fabids</taxon>
        <taxon>Fabales</taxon>
        <taxon>Fabaceae</taxon>
        <taxon>Papilionoideae</taxon>
        <taxon>50 kb inversion clade</taxon>
        <taxon>dalbergioids sensu lato</taxon>
        <taxon>Dalbergieae</taxon>
        <taxon>Pterocarpus clade</taxon>
        <taxon>Stylosanthes</taxon>
    </lineage>
</organism>
<reference evidence="1 2" key="1">
    <citation type="journal article" date="2023" name="Plants (Basel)">
        <title>Bridging the Gap: Combining Genomics and Transcriptomics Approaches to Understand Stylosanthes scabra, an Orphan Legume from the Brazilian Caatinga.</title>
        <authorList>
            <person name="Ferreira-Neto J.R.C."/>
            <person name="da Silva M.D."/>
            <person name="Binneck E."/>
            <person name="de Melo N.F."/>
            <person name="da Silva R.H."/>
            <person name="de Melo A.L.T.M."/>
            <person name="Pandolfi V."/>
            <person name="Bustamante F.O."/>
            <person name="Brasileiro-Vidal A.C."/>
            <person name="Benko-Iseppon A.M."/>
        </authorList>
    </citation>
    <scope>NUCLEOTIDE SEQUENCE [LARGE SCALE GENOMIC DNA]</scope>
    <source>
        <tissue evidence="1">Leaves</tissue>
    </source>
</reference>
<proteinExistence type="predicted"/>
<comment type="caution">
    <text evidence="1">The sequence shown here is derived from an EMBL/GenBank/DDBJ whole genome shotgun (WGS) entry which is preliminary data.</text>
</comment>
<dbReference type="Proteomes" id="UP001341840">
    <property type="component" value="Unassembled WGS sequence"/>
</dbReference>
<accession>A0ABU6QQD3</accession>
<feature type="non-terminal residue" evidence="1">
    <location>
        <position position="54"/>
    </location>
</feature>
<gene>
    <name evidence="1" type="ORF">PIB30_075354</name>
</gene>
<protein>
    <submittedName>
        <fullName evidence="1">Uncharacterized protein</fullName>
    </submittedName>
</protein>